<evidence type="ECO:0000256" key="3">
    <source>
        <dbReference type="ARBA" id="ARBA00022536"/>
    </source>
</evidence>
<evidence type="ECO:0000256" key="10">
    <source>
        <dbReference type="ARBA" id="ARBA00023157"/>
    </source>
</evidence>
<dbReference type="PANTHER" id="PTHR24034:SF209">
    <property type="entry name" value="EGF-LIKE DOMAIN-CONTAINING PROTEIN"/>
    <property type="match status" value="1"/>
</dbReference>
<evidence type="ECO:0000256" key="5">
    <source>
        <dbReference type="ARBA" id="ARBA00022729"/>
    </source>
</evidence>
<evidence type="ECO:0000256" key="13">
    <source>
        <dbReference type="SAM" id="MobiDB-lite"/>
    </source>
</evidence>
<feature type="domain" description="EGF-like" evidence="14">
    <location>
        <begin position="118"/>
        <end position="157"/>
    </location>
</feature>
<dbReference type="PANTHER" id="PTHR24034">
    <property type="entry name" value="EGF-LIKE DOMAIN-CONTAINING PROTEIN"/>
    <property type="match status" value="1"/>
</dbReference>
<accession>A0A4D9DJP8</accession>
<keyword evidence="9" id="KW-0472">Membrane</keyword>
<reference evidence="15 16" key="2">
    <citation type="submission" date="2019-04" db="EMBL/GenBank/DDBJ databases">
        <title>The genome sequence of big-headed turtle.</title>
        <authorList>
            <person name="Gong S."/>
        </authorList>
    </citation>
    <scope>NUCLEOTIDE SEQUENCE [LARGE SCALE GENOMIC DNA]</scope>
    <source>
        <strain evidence="15">DO16091913</strain>
        <tissue evidence="15">Muscle</tissue>
    </source>
</reference>
<evidence type="ECO:0000256" key="2">
    <source>
        <dbReference type="ARBA" id="ARBA00022475"/>
    </source>
</evidence>
<evidence type="ECO:0000256" key="11">
    <source>
        <dbReference type="ARBA" id="ARBA00023180"/>
    </source>
</evidence>
<dbReference type="InterPro" id="IPR000742">
    <property type="entry name" value="EGF"/>
</dbReference>
<dbReference type="GO" id="GO:0005886">
    <property type="term" value="C:plasma membrane"/>
    <property type="evidence" value="ECO:0007669"/>
    <property type="project" value="UniProtKB-SubCell"/>
</dbReference>
<dbReference type="PROSITE" id="PS01187">
    <property type="entry name" value="EGF_CA"/>
    <property type="match status" value="1"/>
</dbReference>
<protein>
    <submittedName>
        <fullName evidence="15">Keratin, type I cytoskeletal 18</fullName>
    </submittedName>
</protein>
<dbReference type="FunFam" id="2.10.25.10:FF:000003">
    <property type="entry name" value="fibrillin-1 isoform X1"/>
    <property type="match status" value="1"/>
</dbReference>
<dbReference type="Proteomes" id="UP000297703">
    <property type="component" value="Unassembled WGS sequence"/>
</dbReference>
<keyword evidence="6" id="KW-0677">Repeat</keyword>
<keyword evidence="4" id="KW-0812">Transmembrane</keyword>
<feature type="region of interest" description="Disordered" evidence="13">
    <location>
        <begin position="260"/>
        <end position="286"/>
    </location>
</feature>
<evidence type="ECO:0000256" key="12">
    <source>
        <dbReference type="PROSITE-ProRule" id="PRU00076"/>
    </source>
</evidence>
<dbReference type="SUPFAM" id="SSF57196">
    <property type="entry name" value="EGF/Laminin"/>
    <property type="match status" value="2"/>
</dbReference>
<sequence length="315" mass="34045">MASELFARRPGMKISEWGTTEDCNSLVLCPANATCVNNTHCTCLDGYRPSGNHPVFFTDPAEICDEINECLGPSQTDCGRNGQCTNVPGSYYCTCRDGYESSSGKANFTHASENSCQDIDECRKTPDICGPKATCINTYGSYRCECQAGYEVTLRFNSLLNSTSLWDDIDKGDVGSAVTVLLQSVELAALATALRSPERTTQNVTTESLAIETRLVTGNCSQHSEVFTLRAHEETMDVHCDTVTGAATQGTILGMATPRAQTMAQSRSRAPNPSLGSPVPPSLPMDPQAGPWRLPLALECSLLAEPVVLRLWPWS</sequence>
<gene>
    <name evidence="15" type="ORF">DR999_PMT22387</name>
</gene>
<feature type="domain" description="EGF-like" evidence="14">
    <location>
        <begin position="66"/>
        <end position="105"/>
    </location>
</feature>
<dbReference type="InterPro" id="IPR001881">
    <property type="entry name" value="EGF-like_Ca-bd_dom"/>
</dbReference>
<dbReference type="PROSITE" id="PS00010">
    <property type="entry name" value="ASX_HYDROXYL"/>
    <property type="match status" value="2"/>
</dbReference>
<dbReference type="GO" id="GO:0004930">
    <property type="term" value="F:G protein-coupled receptor activity"/>
    <property type="evidence" value="ECO:0007669"/>
    <property type="project" value="InterPro"/>
</dbReference>
<keyword evidence="11" id="KW-0325">Glycoprotein</keyword>
<keyword evidence="2" id="KW-1003">Cell membrane</keyword>
<organism evidence="15 16">
    <name type="scientific">Platysternon megacephalum</name>
    <name type="common">big-headed turtle</name>
    <dbReference type="NCBI Taxonomy" id="55544"/>
    <lineage>
        <taxon>Eukaryota</taxon>
        <taxon>Metazoa</taxon>
        <taxon>Chordata</taxon>
        <taxon>Craniata</taxon>
        <taxon>Vertebrata</taxon>
        <taxon>Euteleostomi</taxon>
        <taxon>Archelosauria</taxon>
        <taxon>Testudinata</taxon>
        <taxon>Testudines</taxon>
        <taxon>Cryptodira</taxon>
        <taxon>Durocryptodira</taxon>
        <taxon>Testudinoidea</taxon>
        <taxon>Platysternidae</taxon>
        <taxon>Platysternon</taxon>
    </lineage>
</organism>
<evidence type="ECO:0000256" key="9">
    <source>
        <dbReference type="ARBA" id="ARBA00023136"/>
    </source>
</evidence>
<evidence type="ECO:0000256" key="1">
    <source>
        <dbReference type="ARBA" id="ARBA00004651"/>
    </source>
</evidence>
<evidence type="ECO:0000256" key="8">
    <source>
        <dbReference type="ARBA" id="ARBA00022989"/>
    </source>
</evidence>
<dbReference type="FunFam" id="2.10.25.10:FF:000038">
    <property type="entry name" value="Fibrillin 2"/>
    <property type="match status" value="1"/>
</dbReference>
<evidence type="ECO:0000313" key="15">
    <source>
        <dbReference type="EMBL" id="TFJ95889.1"/>
    </source>
</evidence>
<keyword evidence="16" id="KW-1185">Reference proteome</keyword>
<dbReference type="InterPro" id="IPR049883">
    <property type="entry name" value="NOTCH1_EGF-like"/>
</dbReference>
<dbReference type="InterPro" id="IPR003056">
    <property type="entry name" value="GPCR_2_ADGRE2_ADGRE5"/>
</dbReference>
<feature type="compositionally biased region" description="Polar residues" evidence="13">
    <location>
        <begin position="260"/>
        <end position="269"/>
    </location>
</feature>
<dbReference type="GO" id="GO:0005509">
    <property type="term" value="F:calcium ion binding"/>
    <property type="evidence" value="ECO:0007669"/>
    <property type="project" value="InterPro"/>
</dbReference>
<evidence type="ECO:0000256" key="6">
    <source>
        <dbReference type="ARBA" id="ARBA00022737"/>
    </source>
</evidence>
<dbReference type="EMBL" id="QXTE01001035">
    <property type="protein sequence ID" value="TFJ95889.1"/>
    <property type="molecule type" value="Genomic_DNA"/>
</dbReference>
<name>A0A4D9DJP8_9SAUR</name>
<dbReference type="PROSITE" id="PS50026">
    <property type="entry name" value="EGF_3"/>
    <property type="match status" value="2"/>
</dbReference>
<keyword evidence="3 12" id="KW-0245">EGF-like domain</keyword>
<keyword evidence="7" id="KW-0106">Calcium</keyword>
<dbReference type="InterPro" id="IPR000152">
    <property type="entry name" value="EGF-type_Asp/Asn_hydroxyl_site"/>
</dbReference>
<dbReference type="Pfam" id="PF07645">
    <property type="entry name" value="EGF_CA"/>
    <property type="match status" value="2"/>
</dbReference>
<comment type="caution">
    <text evidence="15">The sequence shown here is derived from an EMBL/GenBank/DDBJ whole genome shotgun (WGS) entry which is preliminary data.</text>
</comment>
<dbReference type="OrthoDB" id="446173at2759"/>
<evidence type="ECO:0000256" key="4">
    <source>
        <dbReference type="ARBA" id="ARBA00022692"/>
    </source>
</evidence>
<keyword evidence="8" id="KW-1133">Transmembrane helix</keyword>
<dbReference type="Gene3D" id="2.10.25.10">
    <property type="entry name" value="Laminin"/>
    <property type="match status" value="3"/>
</dbReference>
<dbReference type="AlphaFoldDB" id="A0A4D9DJP8"/>
<comment type="subcellular location">
    <subcellularLocation>
        <location evidence="1">Cell membrane</location>
        <topology evidence="1">Multi-pass membrane protein</topology>
    </subcellularLocation>
</comment>
<dbReference type="PRINTS" id="PR01278">
    <property type="entry name" value="CD97PROTEIN"/>
</dbReference>
<dbReference type="InterPro" id="IPR018097">
    <property type="entry name" value="EGF_Ca-bd_CS"/>
</dbReference>
<evidence type="ECO:0000313" key="16">
    <source>
        <dbReference type="Proteomes" id="UP000297703"/>
    </source>
</evidence>
<dbReference type="CDD" id="cd00054">
    <property type="entry name" value="EGF_CA"/>
    <property type="match status" value="2"/>
</dbReference>
<dbReference type="SMART" id="SM00179">
    <property type="entry name" value="EGF_CA"/>
    <property type="match status" value="2"/>
</dbReference>
<dbReference type="InterPro" id="IPR050751">
    <property type="entry name" value="ECM_structural_protein"/>
</dbReference>
<dbReference type="SMART" id="SM00181">
    <property type="entry name" value="EGF"/>
    <property type="match status" value="3"/>
</dbReference>
<proteinExistence type="predicted"/>
<keyword evidence="10" id="KW-1015">Disulfide bond</keyword>
<dbReference type="FunFam" id="2.10.25.10:FF:000177">
    <property type="entry name" value="Adhesion G protein-coupled receptor E2"/>
    <property type="match status" value="1"/>
</dbReference>
<comment type="caution">
    <text evidence="12">Lacks conserved residue(s) required for the propagation of feature annotation.</text>
</comment>
<keyword evidence="5" id="KW-0732">Signal</keyword>
<evidence type="ECO:0000256" key="7">
    <source>
        <dbReference type="ARBA" id="ARBA00022837"/>
    </source>
</evidence>
<reference evidence="15 16" key="1">
    <citation type="submission" date="2019-04" db="EMBL/GenBank/DDBJ databases">
        <title>Draft genome of the big-headed turtle Platysternon megacephalum.</title>
        <authorList>
            <person name="Gong S."/>
        </authorList>
    </citation>
    <scope>NUCLEOTIDE SEQUENCE [LARGE SCALE GENOMIC DNA]</scope>
    <source>
        <strain evidence="15">DO16091913</strain>
        <tissue evidence="15">Muscle</tissue>
    </source>
</reference>
<evidence type="ECO:0000259" key="14">
    <source>
        <dbReference type="PROSITE" id="PS50026"/>
    </source>
</evidence>